<keyword evidence="3" id="KW-1185">Reference proteome</keyword>
<organism evidence="2 3">
    <name type="scientific">Pseudooceanicola sediminis</name>
    <dbReference type="NCBI Taxonomy" id="2211117"/>
    <lineage>
        <taxon>Bacteria</taxon>
        <taxon>Pseudomonadati</taxon>
        <taxon>Pseudomonadota</taxon>
        <taxon>Alphaproteobacteria</taxon>
        <taxon>Rhodobacterales</taxon>
        <taxon>Paracoccaceae</taxon>
        <taxon>Pseudooceanicola</taxon>
    </lineage>
</organism>
<dbReference type="InterPro" id="IPR046867">
    <property type="entry name" value="AldOxase/xan_DH_MoCoBD2"/>
</dbReference>
<sequence length="769" mass="82866">MSDQKPLRIVGQPVERADAHAKVTGRARYTVDLAKPGMLHAKVLRSPHAHARVVSVDIAAAAAMPGVRAVTTGPQLAEWVAMPVYGYFIKDQPILAMDRVRYEGDMVAAVAADTEAQANAALALIRVEYAALPDLPDIDAALDTDAPDLFPETPRGVVPPYGQGASAQLWPRKNVCYAFRYASGNASVFERCDHVFDDEFRFSRMNHLHLEPFVCVAEWREGDEIEVVTSCQNPFPLRKEIARIFRLAESRISVKVPFVGGGFGAKNNCKTEPIALVLSKMTGRPVRFCMTMEEGFLTNTQHAAVLKLKTGVMADGTLVARQSHILLDSGAYSDASPLVAEKAGYRVSGPYRYQHVESLCECVLTTTTPAGPYRGFGGTQATWASESQIDMIARRLGLDPMEMRLKNLVALHEPWMPGESGVDSDMAEGLALVAEEIGYDRPRDAAPGWSRGRGLAIGFKDGGGVNKPAQARVKVSTGGDIHLMCGTVEIGQGARTALAQVVAEILGAPLARVEYLPLDTRYTPFDQGTNASSAITVMGQAVQRAAVSVRNQVLQMAAEHLGTDAAALELEDWTIRHGNEAHPLAPMIMHIYGGTGFEFTGDGFHKQANDHQAPLETKSVFWEIGWAGVDLSVDRETGQVKIHALAVSGDAGRAIHRLVCRGQDEGAALMGLGQALFEQMVYDGSRLINGEALMYRVPLAEDLPDRFTSILQEQGHGPGPFGAKGMGEGTMLPVPPAIANAIEDAVGVRIRDLPLTPERILSAIVAAQG</sequence>
<dbReference type="RefSeq" id="WP_119400379.1">
    <property type="nucleotide sequence ID" value="NZ_QWJJ01000017.1"/>
</dbReference>
<dbReference type="InterPro" id="IPR000674">
    <property type="entry name" value="Ald_Oxase/Xan_DH_a/b"/>
</dbReference>
<dbReference type="Pfam" id="PF01315">
    <property type="entry name" value="Ald_Xan_dh_C"/>
    <property type="match status" value="1"/>
</dbReference>
<name>A0A399IYW4_9RHOB</name>
<dbReference type="GO" id="GO:0016491">
    <property type="term" value="F:oxidoreductase activity"/>
    <property type="evidence" value="ECO:0007669"/>
    <property type="project" value="InterPro"/>
</dbReference>
<dbReference type="PANTHER" id="PTHR11908:SF157">
    <property type="entry name" value="XANTHINE DEHYDROGENASE SUBUNIT D-RELATED"/>
    <property type="match status" value="1"/>
</dbReference>
<accession>A0A399IYW4</accession>
<dbReference type="EMBL" id="QWJJ01000017">
    <property type="protein sequence ID" value="RII37459.1"/>
    <property type="molecule type" value="Genomic_DNA"/>
</dbReference>
<dbReference type="Gene3D" id="3.30.365.10">
    <property type="entry name" value="Aldehyde oxidase/xanthine dehydrogenase, molybdopterin binding domain"/>
    <property type="match status" value="4"/>
</dbReference>
<reference evidence="2 3" key="1">
    <citation type="submission" date="2018-08" db="EMBL/GenBank/DDBJ databases">
        <title>Pseudooceanicola sediminis CY03 in the family Rhodobacteracea.</title>
        <authorList>
            <person name="Zhang Y.-J."/>
        </authorList>
    </citation>
    <scope>NUCLEOTIDE SEQUENCE [LARGE SCALE GENOMIC DNA]</scope>
    <source>
        <strain evidence="2 3">CY03</strain>
    </source>
</reference>
<gene>
    <name evidence="2" type="ORF">DL237_17485</name>
</gene>
<proteinExistence type="predicted"/>
<dbReference type="SUPFAM" id="SSF56003">
    <property type="entry name" value="Molybdenum cofactor-binding domain"/>
    <property type="match status" value="1"/>
</dbReference>
<protein>
    <submittedName>
        <fullName evidence="2">Xanthine dehydrogenase family protein molybdopterin-binding subunit</fullName>
    </submittedName>
</protein>
<dbReference type="PANTHER" id="PTHR11908">
    <property type="entry name" value="XANTHINE DEHYDROGENASE"/>
    <property type="match status" value="1"/>
</dbReference>
<evidence type="ECO:0000313" key="3">
    <source>
        <dbReference type="Proteomes" id="UP000265848"/>
    </source>
</evidence>
<dbReference type="InterPro" id="IPR037165">
    <property type="entry name" value="AldOxase/xan_DH_Mopterin-bd_sf"/>
</dbReference>
<dbReference type="Proteomes" id="UP000265848">
    <property type="component" value="Unassembled WGS sequence"/>
</dbReference>
<dbReference type="SUPFAM" id="SSF54665">
    <property type="entry name" value="CO dehydrogenase molybdoprotein N-domain-like"/>
    <property type="match status" value="1"/>
</dbReference>
<dbReference type="InterPro" id="IPR008274">
    <property type="entry name" value="AldOxase/xan_DH_MoCoBD1"/>
</dbReference>
<dbReference type="AlphaFoldDB" id="A0A399IYW4"/>
<evidence type="ECO:0000313" key="2">
    <source>
        <dbReference type="EMBL" id="RII37459.1"/>
    </source>
</evidence>
<dbReference type="OrthoDB" id="9763985at2"/>
<dbReference type="InterPro" id="IPR036856">
    <property type="entry name" value="Ald_Oxase/Xan_DH_a/b_sf"/>
</dbReference>
<dbReference type="InterPro" id="IPR016208">
    <property type="entry name" value="Ald_Oxase/xanthine_DH-like"/>
</dbReference>
<evidence type="ECO:0000259" key="1">
    <source>
        <dbReference type="SMART" id="SM01008"/>
    </source>
</evidence>
<dbReference type="Pfam" id="PF20256">
    <property type="entry name" value="MoCoBD_2"/>
    <property type="match status" value="1"/>
</dbReference>
<feature type="domain" description="Aldehyde oxidase/xanthine dehydrogenase a/b hammerhead" evidence="1">
    <location>
        <begin position="24"/>
        <end position="133"/>
    </location>
</feature>
<dbReference type="Pfam" id="PF02738">
    <property type="entry name" value="MoCoBD_1"/>
    <property type="match status" value="1"/>
</dbReference>
<dbReference type="SMART" id="SM01008">
    <property type="entry name" value="Ald_Xan_dh_C"/>
    <property type="match status" value="1"/>
</dbReference>
<dbReference type="GO" id="GO:0005506">
    <property type="term" value="F:iron ion binding"/>
    <property type="evidence" value="ECO:0007669"/>
    <property type="project" value="InterPro"/>
</dbReference>
<comment type="caution">
    <text evidence="2">The sequence shown here is derived from an EMBL/GenBank/DDBJ whole genome shotgun (WGS) entry which is preliminary data.</text>
</comment>
<dbReference type="Gene3D" id="3.90.1170.50">
    <property type="entry name" value="Aldehyde oxidase/xanthine dehydrogenase, a/b hammerhead"/>
    <property type="match status" value="1"/>
</dbReference>